<feature type="region of interest" description="Disordered" evidence="9">
    <location>
        <begin position="1"/>
        <end position="32"/>
    </location>
</feature>
<evidence type="ECO:0000256" key="7">
    <source>
        <dbReference type="ARBA" id="ARBA00038021"/>
    </source>
</evidence>
<evidence type="ECO:0000313" key="12">
    <source>
        <dbReference type="RefSeq" id="XP_013410624.1"/>
    </source>
</evidence>
<dbReference type="InterPro" id="IPR008422">
    <property type="entry name" value="KN_HD"/>
</dbReference>
<evidence type="ECO:0000256" key="6">
    <source>
        <dbReference type="ARBA" id="ARBA00023242"/>
    </source>
</evidence>
<dbReference type="InParanoid" id="A0A1S3JL39"/>
<comment type="subcellular location">
    <subcellularLocation>
        <location evidence="1 8">Nucleus</location>
    </subcellularLocation>
</comment>
<evidence type="ECO:0000256" key="8">
    <source>
        <dbReference type="PROSITE-ProRule" id="PRU00108"/>
    </source>
</evidence>
<reference evidence="12" key="1">
    <citation type="submission" date="2025-08" db="UniProtKB">
        <authorList>
            <consortium name="RefSeq"/>
        </authorList>
    </citation>
    <scope>IDENTIFICATION</scope>
    <source>
        <tissue evidence="12">Gonads</tissue>
    </source>
</reference>
<dbReference type="GeneID" id="106173872"/>
<feature type="DNA-binding region" description="Homeobox" evidence="8">
    <location>
        <begin position="28"/>
        <end position="90"/>
    </location>
</feature>
<keyword evidence="6 8" id="KW-0539">Nucleus</keyword>
<dbReference type="InterPro" id="IPR001356">
    <property type="entry name" value="HD"/>
</dbReference>
<dbReference type="KEGG" id="lak:106173872"/>
<keyword evidence="5" id="KW-0804">Transcription</keyword>
<gene>
    <name evidence="12" type="primary">LOC106173872</name>
</gene>
<dbReference type="InterPro" id="IPR009057">
    <property type="entry name" value="Homeodomain-like_sf"/>
</dbReference>
<dbReference type="OrthoDB" id="10056939at2759"/>
<dbReference type="Gene3D" id="1.10.10.60">
    <property type="entry name" value="Homeodomain-like"/>
    <property type="match status" value="1"/>
</dbReference>
<dbReference type="PANTHER" id="PTHR11850">
    <property type="entry name" value="HOMEOBOX PROTEIN TRANSCRIPTION FACTORS"/>
    <property type="match status" value="1"/>
</dbReference>
<dbReference type="SMART" id="SM00389">
    <property type="entry name" value="HOX"/>
    <property type="match status" value="1"/>
</dbReference>
<evidence type="ECO:0000256" key="9">
    <source>
        <dbReference type="SAM" id="MobiDB-lite"/>
    </source>
</evidence>
<evidence type="ECO:0000256" key="3">
    <source>
        <dbReference type="ARBA" id="ARBA00023125"/>
    </source>
</evidence>
<keyword evidence="11" id="KW-1185">Reference proteome</keyword>
<dbReference type="GO" id="GO:0003677">
    <property type="term" value="F:DNA binding"/>
    <property type="evidence" value="ECO:0007669"/>
    <property type="project" value="UniProtKB-UniRule"/>
</dbReference>
<feature type="region of interest" description="Disordered" evidence="9">
    <location>
        <begin position="101"/>
        <end position="173"/>
    </location>
</feature>
<feature type="compositionally biased region" description="Low complexity" evidence="9">
    <location>
        <begin position="128"/>
        <end position="146"/>
    </location>
</feature>
<dbReference type="SUPFAM" id="SSF46689">
    <property type="entry name" value="Homeodomain-like"/>
    <property type="match status" value="1"/>
</dbReference>
<dbReference type="STRING" id="7574.A0A1S3JL39"/>
<evidence type="ECO:0000256" key="2">
    <source>
        <dbReference type="ARBA" id="ARBA00023015"/>
    </source>
</evidence>
<evidence type="ECO:0000256" key="1">
    <source>
        <dbReference type="ARBA" id="ARBA00004123"/>
    </source>
</evidence>
<organism evidence="11 12">
    <name type="scientific">Lingula anatina</name>
    <name type="common">Brachiopod</name>
    <name type="synonym">Lingula unguis</name>
    <dbReference type="NCBI Taxonomy" id="7574"/>
    <lineage>
        <taxon>Eukaryota</taxon>
        <taxon>Metazoa</taxon>
        <taxon>Spiralia</taxon>
        <taxon>Lophotrochozoa</taxon>
        <taxon>Brachiopoda</taxon>
        <taxon>Linguliformea</taxon>
        <taxon>Lingulata</taxon>
        <taxon>Lingulida</taxon>
        <taxon>Linguloidea</taxon>
        <taxon>Lingulidae</taxon>
        <taxon>Lingula</taxon>
    </lineage>
</organism>
<accession>A0A1S3JL39</accession>
<dbReference type="AlphaFoldDB" id="A0A1S3JL39"/>
<proteinExistence type="inferred from homology"/>
<dbReference type="CDD" id="cd00086">
    <property type="entry name" value="homeodomain"/>
    <property type="match status" value="1"/>
</dbReference>
<sequence length="318" mass="36013">MWDNSSGDSSGDEDDFPRKGADGSILRNKRRRGNLPKESVRVLKSWLFNHRYNAYPTDQEKMLLSKEANLTVLQVCNWFINARRRILPDMIKRDGQDPLQYTITRKHRHTRQIGNESKKRRLSESSDFDSYSGSSRNSPSPASLSDPPSPCVESPIDAVISPGSPPPSPLSACNVTDTESKYRHVAMETSTSAYANLVSVNISDKEYSNTVASKMRYYDYINSSAAVLSYPAITSEWQRYREQSEQQQGNMNFNLGSSTPQITNRAQVNNNNNSITKVDPKHDKDDLFSCFHMLVDVAISQLEKLKREQSETRKAMEA</sequence>
<evidence type="ECO:0000256" key="4">
    <source>
        <dbReference type="ARBA" id="ARBA00023155"/>
    </source>
</evidence>
<dbReference type="PROSITE" id="PS50071">
    <property type="entry name" value="HOMEOBOX_2"/>
    <property type="match status" value="1"/>
</dbReference>
<keyword evidence="3 8" id="KW-0238">DNA-binding</keyword>
<dbReference type="GO" id="GO:0006355">
    <property type="term" value="P:regulation of DNA-templated transcription"/>
    <property type="evidence" value="ECO:0007669"/>
    <property type="project" value="InterPro"/>
</dbReference>
<evidence type="ECO:0000259" key="10">
    <source>
        <dbReference type="PROSITE" id="PS50071"/>
    </source>
</evidence>
<dbReference type="GO" id="GO:0005634">
    <property type="term" value="C:nucleus"/>
    <property type="evidence" value="ECO:0007669"/>
    <property type="project" value="UniProtKB-SubCell"/>
</dbReference>
<feature type="domain" description="Homeobox" evidence="10">
    <location>
        <begin position="26"/>
        <end position="89"/>
    </location>
</feature>
<evidence type="ECO:0000313" key="11">
    <source>
        <dbReference type="Proteomes" id="UP000085678"/>
    </source>
</evidence>
<dbReference type="Pfam" id="PF05920">
    <property type="entry name" value="Homeobox_KN"/>
    <property type="match status" value="1"/>
</dbReference>
<keyword evidence="4 8" id="KW-0371">Homeobox</keyword>
<protein>
    <submittedName>
        <fullName evidence="12">Homeobox protein TGIF1</fullName>
    </submittedName>
</protein>
<comment type="similarity">
    <text evidence="7">Belongs to the TALE/TGIF homeobox family.</text>
</comment>
<name>A0A1S3JL39_LINAN</name>
<dbReference type="FunFam" id="1.10.10.60:FF:000059">
    <property type="entry name" value="TGFB-induced factor homeobox 1"/>
    <property type="match status" value="1"/>
</dbReference>
<evidence type="ECO:0000256" key="5">
    <source>
        <dbReference type="ARBA" id="ARBA00023163"/>
    </source>
</evidence>
<dbReference type="InterPro" id="IPR050224">
    <property type="entry name" value="TALE_homeobox"/>
</dbReference>
<dbReference type="RefSeq" id="XP_013410624.1">
    <property type="nucleotide sequence ID" value="XM_013555170.2"/>
</dbReference>
<keyword evidence="2" id="KW-0805">Transcription regulation</keyword>
<dbReference type="Proteomes" id="UP000085678">
    <property type="component" value="Unplaced"/>
</dbReference>